<gene>
    <name evidence="1" type="ORF">CDV31_009807</name>
</gene>
<keyword evidence="2" id="KW-1185">Reference proteome</keyword>
<sequence length="78" mass="8781">MQPAIKYQHQHQSALGGYDISKLATLAVQFALKGTVCISGRNCLLDRTKLETRLRRYESWDSDTGNVKTVTKALSLFH</sequence>
<name>A0A428TS65_9HYPO</name>
<evidence type="ECO:0000313" key="2">
    <source>
        <dbReference type="Proteomes" id="UP000288429"/>
    </source>
</evidence>
<comment type="caution">
    <text evidence="1">The sequence shown here is derived from an EMBL/GenBank/DDBJ whole genome shotgun (WGS) entry which is preliminary data.</text>
</comment>
<reference evidence="1 2" key="1">
    <citation type="submission" date="2017-06" db="EMBL/GenBank/DDBJ databases">
        <title>Cmopartive genomic analysis of Ambrosia Fusariam Clade fungi.</title>
        <authorList>
            <person name="Stajich J.E."/>
            <person name="Carrillo J."/>
            <person name="Kijimoto T."/>
            <person name="Eskalen A."/>
            <person name="O'Donnell K."/>
            <person name="Kasson M."/>
        </authorList>
    </citation>
    <scope>NUCLEOTIDE SEQUENCE [LARGE SCALE GENOMIC DNA]</scope>
    <source>
        <strain evidence="1 2">NRRL 20438</strain>
    </source>
</reference>
<evidence type="ECO:0000313" key="1">
    <source>
        <dbReference type="EMBL" id="RSM04927.1"/>
    </source>
</evidence>
<organism evidence="1 2">
    <name type="scientific">Fusarium ambrosium</name>
    <dbReference type="NCBI Taxonomy" id="131363"/>
    <lineage>
        <taxon>Eukaryota</taxon>
        <taxon>Fungi</taxon>
        <taxon>Dikarya</taxon>
        <taxon>Ascomycota</taxon>
        <taxon>Pezizomycotina</taxon>
        <taxon>Sordariomycetes</taxon>
        <taxon>Hypocreomycetidae</taxon>
        <taxon>Hypocreales</taxon>
        <taxon>Nectriaceae</taxon>
        <taxon>Fusarium</taxon>
        <taxon>Fusarium solani species complex</taxon>
    </lineage>
</organism>
<dbReference type="Proteomes" id="UP000288429">
    <property type="component" value="Unassembled WGS sequence"/>
</dbReference>
<accession>A0A428TS65</accession>
<proteinExistence type="predicted"/>
<dbReference type="AlphaFoldDB" id="A0A428TS65"/>
<protein>
    <submittedName>
        <fullName evidence="1">Uncharacterized protein</fullName>
    </submittedName>
</protein>
<dbReference type="EMBL" id="NIZV01000144">
    <property type="protein sequence ID" value="RSM04927.1"/>
    <property type="molecule type" value="Genomic_DNA"/>
</dbReference>